<organism evidence="4 5">
    <name type="scientific">Haemaphysalis longicornis</name>
    <name type="common">Bush tick</name>
    <dbReference type="NCBI Taxonomy" id="44386"/>
    <lineage>
        <taxon>Eukaryota</taxon>
        <taxon>Metazoa</taxon>
        <taxon>Ecdysozoa</taxon>
        <taxon>Arthropoda</taxon>
        <taxon>Chelicerata</taxon>
        <taxon>Arachnida</taxon>
        <taxon>Acari</taxon>
        <taxon>Parasitiformes</taxon>
        <taxon>Ixodida</taxon>
        <taxon>Ixodoidea</taxon>
        <taxon>Ixodidae</taxon>
        <taxon>Haemaphysalinae</taxon>
        <taxon>Haemaphysalis</taxon>
    </lineage>
</organism>
<dbReference type="EMBL" id="JABSTR010000001">
    <property type="protein sequence ID" value="KAH9362206.1"/>
    <property type="molecule type" value="Genomic_DNA"/>
</dbReference>
<name>A0A9J6F7Q6_HAELO</name>
<dbReference type="Proteomes" id="UP000821853">
    <property type="component" value="Chromosome 1"/>
</dbReference>
<sequence length="122" mass="13341">MIGCVKHPTICYACFKRCIGGTRWKRTLCHATEICNSCYMLDKHDLDLAFAHYMTRLQGRSCPRGNGRSRFRHGVPSLAPWLSVDLTRSGAPGWRCLPTGYGHPRLGDGGGESVASVLSSSG</sequence>
<keyword evidence="1" id="KW-0479">Metal-binding</keyword>
<dbReference type="VEuPathDB" id="VectorBase:HLOH_048635"/>
<accession>A0A9J6F7Q6</accession>
<dbReference type="AlphaFoldDB" id="A0A9J6F7Q6"/>
<evidence type="ECO:0000313" key="4">
    <source>
        <dbReference type="EMBL" id="KAH9362206.1"/>
    </source>
</evidence>
<proteinExistence type="predicted"/>
<dbReference type="Gene3D" id="3.30.60.90">
    <property type="match status" value="1"/>
</dbReference>
<reference evidence="4 5" key="1">
    <citation type="journal article" date="2020" name="Cell">
        <title>Large-Scale Comparative Analyses of Tick Genomes Elucidate Their Genetic Diversity and Vector Capacities.</title>
        <authorList>
            <consortium name="Tick Genome and Microbiome Consortium (TIGMIC)"/>
            <person name="Jia N."/>
            <person name="Wang J."/>
            <person name="Shi W."/>
            <person name="Du L."/>
            <person name="Sun Y."/>
            <person name="Zhan W."/>
            <person name="Jiang J.F."/>
            <person name="Wang Q."/>
            <person name="Zhang B."/>
            <person name="Ji P."/>
            <person name="Bell-Sakyi L."/>
            <person name="Cui X.M."/>
            <person name="Yuan T.T."/>
            <person name="Jiang B.G."/>
            <person name="Yang W.F."/>
            <person name="Lam T.T."/>
            <person name="Chang Q.C."/>
            <person name="Ding S.J."/>
            <person name="Wang X.J."/>
            <person name="Zhu J.G."/>
            <person name="Ruan X.D."/>
            <person name="Zhao L."/>
            <person name="Wei J.T."/>
            <person name="Ye R.Z."/>
            <person name="Que T.C."/>
            <person name="Du C.H."/>
            <person name="Zhou Y.H."/>
            <person name="Cheng J.X."/>
            <person name="Dai P.F."/>
            <person name="Guo W.B."/>
            <person name="Han X.H."/>
            <person name="Huang E.J."/>
            <person name="Li L.F."/>
            <person name="Wei W."/>
            <person name="Gao Y.C."/>
            <person name="Liu J.Z."/>
            <person name="Shao H.Z."/>
            <person name="Wang X."/>
            <person name="Wang C.C."/>
            <person name="Yang T.C."/>
            <person name="Huo Q.B."/>
            <person name="Li W."/>
            <person name="Chen H.Y."/>
            <person name="Chen S.E."/>
            <person name="Zhou L.G."/>
            <person name="Ni X.B."/>
            <person name="Tian J.H."/>
            <person name="Sheng Y."/>
            <person name="Liu T."/>
            <person name="Pan Y.S."/>
            <person name="Xia L.Y."/>
            <person name="Li J."/>
            <person name="Zhao F."/>
            <person name="Cao W.C."/>
        </authorList>
    </citation>
    <scope>NUCLEOTIDE SEQUENCE [LARGE SCALE GENOMIC DNA]</scope>
    <source>
        <strain evidence="4">HaeL-2018</strain>
    </source>
</reference>
<dbReference type="GO" id="GO:0008270">
    <property type="term" value="F:zinc ion binding"/>
    <property type="evidence" value="ECO:0007669"/>
    <property type="project" value="UniProtKB-KW"/>
</dbReference>
<protein>
    <submittedName>
        <fullName evidence="4">Uncharacterized protein</fullName>
    </submittedName>
</protein>
<comment type="caution">
    <text evidence="4">The sequence shown here is derived from an EMBL/GenBank/DDBJ whole genome shotgun (WGS) entry which is preliminary data.</text>
</comment>
<evidence type="ECO:0000256" key="1">
    <source>
        <dbReference type="ARBA" id="ARBA00022723"/>
    </source>
</evidence>
<evidence type="ECO:0000256" key="3">
    <source>
        <dbReference type="ARBA" id="ARBA00022833"/>
    </source>
</evidence>
<keyword evidence="5" id="KW-1185">Reference proteome</keyword>
<evidence type="ECO:0000313" key="5">
    <source>
        <dbReference type="Proteomes" id="UP000821853"/>
    </source>
</evidence>
<gene>
    <name evidence="4" type="ORF">HPB48_002184</name>
</gene>
<keyword evidence="2" id="KW-0863">Zinc-finger</keyword>
<dbReference type="SUPFAM" id="SSF57850">
    <property type="entry name" value="RING/U-box"/>
    <property type="match status" value="1"/>
</dbReference>
<keyword evidence="3" id="KW-0862">Zinc</keyword>
<evidence type="ECO:0000256" key="2">
    <source>
        <dbReference type="ARBA" id="ARBA00022771"/>
    </source>
</evidence>
<dbReference type="InterPro" id="IPR043145">
    <property type="entry name" value="Znf_ZZ_sf"/>
</dbReference>